<gene>
    <name evidence="1" type="ORF">MAM_04434</name>
</gene>
<dbReference type="Proteomes" id="UP000030816">
    <property type="component" value="Unassembled WGS sequence"/>
</dbReference>
<dbReference type="AlphaFoldDB" id="A0A0B2WUW4"/>
<reference evidence="1 2" key="1">
    <citation type="journal article" date="2014" name="Proc. Natl. Acad. Sci. U.S.A.">
        <title>Trajectory and genomic determinants of fungal-pathogen speciation and host adaptation.</title>
        <authorList>
            <person name="Hu X."/>
            <person name="Xiao G."/>
            <person name="Zheng P."/>
            <person name="Shang Y."/>
            <person name="Su Y."/>
            <person name="Zhang X."/>
            <person name="Liu X."/>
            <person name="Zhan S."/>
            <person name="St Leger R.J."/>
            <person name="Wang C."/>
        </authorList>
    </citation>
    <scope>NUCLEOTIDE SEQUENCE [LARGE SCALE GENOMIC DNA]</scope>
    <source>
        <strain evidence="1 2">ARSEF 1941</strain>
    </source>
</reference>
<accession>A0A0B2WUW4</accession>
<organism evidence="1 2">
    <name type="scientific">Metarhizium album (strain ARSEF 1941)</name>
    <dbReference type="NCBI Taxonomy" id="1081103"/>
    <lineage>
        <taxon>Eukaryota</taxon>
        <taxon>Fungi</taxon>
        <taxon>Dikarya</taxon>
        <taxon>Ascomycota</taxon>
        <taxon>Pezizomycotina</taxon>
        <taxon>Sordariomycetes</taxon>
        <taxon>Hypocreomycetidae</taxon>
        <taxon>Hypocreales</taxon>
        <taxon>Clavicipitaceae</taxon>
        <taxon>Metarhizium</taxon>
    </lineage>
</organism>
<dbReference type="HOGENOM" id="CLU_1875894_0_0_1"/>
<evidence type="ECO:0000313" key="1">
    <source>
        <dbReference type="EMBL" id="KHN97419.1"/>
    </source>
</evidence>
<comment type="caution">
    <text evidence="1">The sequence shown here is derived from an EMBL/GenBank/DDBJ whole genome shotgun (WGS) entry which is preliminary data.</text>
</comment>
<proteinExistence type="predicted"/>
<protein>
    <submittedName>
        <fullName evidence="1">Uncharacterized protein</fullName>
    </submittedName>
</protein>
<sequence>MDKAERWKPLRKAEEDANEILKVLEWTEALRNARNVYKELIDLLAAAFGSCYTKVSWSHYEDCIIYNDEVQSKFAEVEKLWGEPEFPPGEIVSKVGLPNFNKNLTSPDPEAQKVRAKVEYLEDAVKELKDGIASMH</sequence>
<dbReference type="EMBL" id="AZHE01000010">
    <property type="protein sequence ID" value="KHN97419.1"/>
    <property type="molecule type" value="Genomic_DNA"/>
</dbReference>
<name>A0A0B2WUW4_METAS</name>
<evidence type="ECO:0000313" key="2">
    <source>
        <dbReference type="Proteomes" id="UP000030816"/>
    </source>
</evidence>
<dbReference type="RefSeq" id="XP_040678485.1">
    <property type="nucleotide sequence ID" value="XM_040823232.1"/>
</dbReference>
<keyword evidence="2" id="KW-1185">Reference proteome</keyword>
<dbReference type="GeneID" id="63738889"/>